<dbReference type="EMBL" id="ML119663">
    <property type="protein sequence ID" value="RPA83687.1"/>
    <property type="molecule type" value="Genomic_DNA"/>
</dbReference>
<organism evidence="2 3">
    <name type="scientific">Ascobolus immersus RN42</name>
    <dbReference type="NCBI Taxonomy" id="1160509"/>
    <lineage>
        <taxon>Eukaryota</taxon>
        <taxon>Fungi</taxon>
        <taxon>Dikarya</taxon>
        <taxon>Ascomycota</taxon>
        <taxon>Pezizomycotina</taxon>
        <taxon>Pezizomycetes</taxon>
        <taxon>Pezizales</taxon>
        <taxon>Ascobolaceae</taxon>
        <taxon>Ascobolus</taxon>
    </lineage>
</organism>
<evidence type="ECO:0000313" key="3">
    <source>
        <dbReference type="Proteomes" id="UP000275078"/>
    </source>
</evidence>
<accession>A0A3N4IDZ2</accession>
<evidence type="ECO:0000256" key="1">
    <source>
        <dbReference type="SAM" id="Phobius"/>
    </source>
</evidence>
<dbReference type="AlphaFoldDB" id="A0A3N4IDZ2"/>
<name>A0A3N4IDZ2_ASCIM</name>
<keyword evidence="3" id="KW-1185">Reference proteome</keyword>
<feature type="transmembrane region" description="Helical" evidence="1">
    <location>
        <begin position="12"/>
        <end position="32"/>
    </location>
</feature>
<evidence type="ECO:0000313" key="2">
    <source>
        <dbReference type="EMBL" id="RPA83687.1"/>
    </source>
</evidence>
<keyword evidence="1" id="KW-1133">Transmembrane helix</keyword>
<keyword evidence="1" id="KW-0812">Transmembrane</keyword>
<reference evidence="2 3" key="1">
    <citation type="journal article" date="2018" name="Nat. Ecol. Evol.">
        <title>Pezizomycetes genomes reveal the molecular basis of ectomycorrhizal truffle lifestyle.</title>
        <authorList>
            <person name="Murat C."/>
            <person name="Payen T."/>
            <person name="Noel B."/>
            <person name="Kuo A."/>
            <person name="Morin E."/>
            <person name="Chen J."/>
            <person name="Kohler A."/>
            <person name="Krizsan K."/>
            <person name="Balestrini R."/>
            <person name="Da Silva C."/>
            <person name="Montanini B."/>
            <person name="Hainaut M."/>
            <person name="Levati E."/>
            <person name="Barry K.W."/>
            <person name="Belfiori B."/>
            <person name="Cichocki N."/>
            <person name="Clum A."/>
            <person name="Dockter R.B."/>
            <person name="Fauchery L."/>
            <person name="Guy J."/>
            <person name="Iotti M."/>
            <person name="Le Tacon F."/>
            <person name="Lindquist E.A."/>
            <person name="Lipzen A."/>
            <person name="Malagnac F."/>
            <person name="Mello A."/>
            <person name="Molinier V."/>
            <person name="Miyauchi S."/>
            <person name="Poulain J."/>
            <person name="Riccioni C."/>
            <person name="Rubini A."/>
            <person name="Sitrit Y."/>
            <person name="Splivallo R."/>
            <person name="Traeger S."/>
            <person name="Wang M."/>
            <person name="Zifcakova L."/>
            <person name="Wipf D."/>
            <person name="Zambonelli A."/>
            <person name="Paolocci F."/>
            <person name="Nowrousian M."/>
            <person name="Ottonello S."/>
            <person name="Baldrian P."/>
            <person name="Spatafora J.W."/>
            <person name="Henrissat B."/>
            <person name="Nagy L.G."/>
            <person name="Aury J.M."/>
            <person name="Wincker P."/>
            <person name="Grigoriev I.V."/>
            <person name="Bonfante P."/>
            <person name="Martin F.M."/>
        </authorList>
    </citation>
    <scope>NUCLEOTIDE SEQUENCE [LARGE SCALE GENOMIC DNA]</scope>
    <source>
        <strain evidence="2 3">RN42</strain>
    </source>
</reference>
<gene>
    <name evidence="2" type="ORF">BJ508DRAFT_341885</name>
</gene>
<proteinExistence type="predicted"/>
<keyword evidence="1" id="KW-0472">Membrane</keyword>
<dbReference type="Proteomes" id="UP000275078">
    <property type="component" value="Unassembled WGS sequence"/>
</dbReference>
<protein>
    <submittedName>
        <fullName evidence="2">Uncharacterized protein</fullName>
    </submittedName>
</protein>
<sequence length="231" mass="25843">MKVSISKSPSTFAVHVPSLLYFVFFATLLSQITSVITTPVIRTYSEGILAEHFDGRDGFLKEAIDRPSMINANLTCTLWASVEKADSGKTCADVQTVTSHINQLGRSADHPPYEYNGRYIQALNPALECDKPLRKGAKICIQARSSKDSNFAHRQCKARLPVILGETFDNRPATCREVWEKHLTANNAMGNTDKVAELERFNTFVRRLKCGNLMEGIDEVCVELEDRKSDE</sequence>